<evidence type="ECO:0000256" key="2">
    <source>
        <dbReference type="ARBA" id="ARBA00022679"/>
    </source>
</evidence>
<sequence length="236" mass="24821">MNSSSASHGRQGSRSSRSRTATGPCPPRADGQAQYTFDVRWVRLPDAPIAARVLHTGSIAAFLEPGASALRGLLSRSQADEITFDPNIRPALLDSREQMVPRFEEFAALSTVVKMSDEDAAWLYPGREIAAVIDHVLSLGPRVAAITLGADGTELATAEARVRVDGVEVDPVDTIGAGDTFMASLISFVAERGSDGLDAADLERAGAAATQAAAITVSRAGADLPWGYELSTPSRD</sequence>
<dbReference type="InterPro" id="IPR050306">
    <property type="entry name" value="PfkB_Carbo_kinase"/>
</dbReference>
<evidence type="ECO:0000256" key="6">
    <source>
        <dbReference type="SAM" id="MobiDB-lite"/>
    </source>
</evidence>
<evidence type="ECO:0000256" key="4">
    <source>
        <dbReference type="ARBA" id="ARBA00022777"/>
    </source>
</evidence>
<keyword evidence="5" id="KW-0067">ATP-binding</keyword>
<dbReference type="SUPFAM" id="SSF53613">
    <property type="entry name" value="Ribokinase-like"/>
    <property type="match status" value="1"/>
</dbReference>
<dbReference type="Proteomes" id="UP000433071">
    <property type="component" value="Unassembled WGS sequence"/>
</dbReference>
<dbReference type="Pfam" id="PF00294">
    <property type="entry name" value="PfkB"/>
    <property type="match status" value="1"/>
</dbReference>
<keyword evidence="4 8" id="KW-0418">Kinase</keyword>
<evidence type="ECO:0000256" key="1">
    <source>
        <dbReference type="ARBA" id="ARBA00010688"/>
    </source>
</evidence>
<evidence type="ECO:0000313" key="8">
    <source>
        <dbReference type="EMBL" id="MTH67105.1"/>
    </source>
</evidence>
<dbReference type="AlphaFoldDB" id="A0A6I3M1R9"/>
<accession>A0A6I3M1R9</accession>
<feature type="domain" description="Carbohydrate kinase PfkB" evidence="7">
    <location>
        <begin position="78"/>
        <end position="224"/>
    </location>
</feature>
<dbReference type="PANTHER" id="PTHR43085">
    <property type="entry name" value="HEXOKINASE FAMILY MEMBER"/>
    <property type="match status" value="1"/>
</dbReference>
<dbReference type="GO" id="GO:0005524">
    <property type="term" value="F:ATP binding"/>
    <property type="evidence" value="ECO:0007669"/>
    <property type="project" value="UniProtKB-KW"/>
</dbReference>
<dbReference type="Gene3D" id="3.40.1190.20">
    <property type="match status" value="1"/>
</dbReference>
<dbReference type="InterPro" id="IPR029056">
    <property type="entry name" value="Ribokinase-like"/>
</dbReference>
<proteinExistence type="inferred from homology"/>
<reference evidence="8 9" key="1">
    <citation type="submission" date="2019-11" db="EMBL/GenBank/DDBJ databases">
        <title>Agromyces kandeliae sp. nov., isolated from mangrove soil.</title>
        <authorList>
            <person name="Wang R."/>
        </authorList>
    </citation>
    <scope>NUCLEOTIDE SEQUENCE [LARGE SCALE GENOMIC DNA]</scope>
    <source>
        <strain evidence="8 9">JCM 11433</strain>
    </source>
</reference>
<gene>
    <name evidence="8" type="ORF">GJ743_01800</name>
</gene>
<keyword evidence="9" id="KW-1185">Reference proteome</keyword>
<feature type="region of interest" description="Disordered" evidence="6">
    <location>
        <begin position="1"/>
        <end position="31"/>
    </location>
</feature>
<dbReference type="InterPro" id="IPR011611">
    <property type="entry name" value="PfkB_dom"/>
</dbReference>
<evidence type="ECO:0000313" key="9">
    <source>
        <dbReference type="Proteomes" id="UP000433071"/>
    </source>
</evidence>
<comment type="caution">
    <text evidence="8">The sequence shown here is derived from an EMBL/GenBank/DDBJ whole genome shotgun (WGS) entry which is preliminary data.</text>
</comment>
<dbReference type="GO" id="GO:0016301">
    <property type="term" value="F:kinase activity"/>
    <property type="evidence" value="ECO:0007669"/>
    <property type="project" value="UniProtKB-KW"/>
</dbReference>
<evidence type="ECO:0000256" key="5">
    <source>
        <dbReference type="ARBA" id="ARBA00022840"/>
    </source>
</evidence>
<dbReference type="EMBL" id="WMLB01000006">
    <property type="protein sequence ID" value="MTH67105.1"/>
    <property type="molecule type" value="Genomic_DNA"/>
</dbReference>
<keyword evidence="3" id="KW-0547">Nucleotide-binding</keyword>
<name>A0A6I3M1R9_9MICO</name>
<organism evidence="8 9">
    <name type="scientific">Agromyces bracchium</name>
    <dbReference type="NCBI Taxonomy" id="88376"/>
    <lineage>
        <taxon>Bacteria</taxon>
        <taxon>Bacillati</taxon>
        <taxon>Actinomycetota</taxon>
        <taxon>Actinomycetes</taxon>
        <taxon>Micrococcales</taxon>
        <taxon>Microbacteriaceae</taxon>
        <taxon>Agromyces</taxon>
    </lineage>
</organism>
<protein>
    <submittedName>
        <fullName evidence="8">Carbohydrate kinase</fullName>
    </submittedName>
</protein>
<comment type="similarity">
    <text evidence="1">Belongs to the carbohydrate kinase PfkB family.</text>
</comment>
<dbReference type="PANTHER" id="PTHR43085:SF1">
    <property type="entry name" value="PSEUDOURIDINE KINASE-RELATED"/>
    <property type="match status" value="1"/>
</dbReference>
<evidence type="ECO:0000256" key="3">
    <source>
        <dbReference type="ARBA" id="ARBA00022741"/>
    </source>
</evidence>
<evidence type="ECO:0000259" key="7">
    <source>
        <dbReference type="Pfam" id="PF00294"/>
    </source>
</evidence>
<feature type="compositionally biased region" description="Low complexity" evidence="6">
    <location>
        <begin position="1"/>
        <end position="19"/>
    </location>
</feature>
<keyword evidence="2" id="KW-0808">Transferase</keyword>